<dbReference type="InterPro" id="IPR004344">
    <property type="entry name" value="TTL/TTLL_fam"/>
</dbReference>
<evidence type="ECO:0000313" key="7">
    <source>
        <dbReference type="Proteomes" id="UP000186698"/>
    </source>
</evidence>
<dbReference type="KEGG" id="xla:108711645"/>
<evidence type="ECO:0000256" key="5">
    <source>
        <dbReference type="ARBA" id="ARBA00022840"/>
    </source>
</evidence>
<reference evidence="8 9" key="1">
    <citation type="submission" date="2025-04" db="UniProtKB">
        <authorList>
            <consortium name="RefSeq"/>
        </authorList>
    </citation>
    <scope>IDENTIFICATION</scope>
    <source>
        <strain evidence="8 9">J_2021</strain>
        <tissue evidence="8 9">Erythrocytes</tissue>
    </source>
</reference>
<dbReference type="GO" id="GO:0030317">
    <property type="term" value="P:flagellated sperm motility"/>
    <property type="evidence" value="ECO:0000318"/>
    <property type="project" value="GO_Central"/>
</dbReference>
<dbReference type="GO" id="GO:0035082">
    <property type="term" value="P:axoneme assembly"/>
    <property type="evidence" value="ECO:0000318"/>
    <property type="project" value="GO_Central"/>
</dbReference>
<dbReference type="GO" id="GO:0005930">
    <property type="term" value="C:axoneme"/>
    <property type="evidence" value="ECO:0000318"/>
    <property type="project" value="GO_Central"/>
</dbReference>
<keyword evidence="3" id="KW-0436">Ligase</keyword>
<dbReference type="PANTHER" id="PTHR45870:SF7">
    <property type="entry name" value="TUBULIN MONOGLYCYLASE TTLL3-LIKE ISOFORM X2"/>
    <property type="match status" value="1"/>
</dbReference>
<dbReference type="PROSITE" id="PS51221">
    <property type="entry name" value="TTL"/>
    <property type="match status" value="1"/>
</dbReference>
<evidence type="ECO:0000256" key="4">
    <source>
        <dbReference type="ARBA" id="ARBA00022741"/>
    </source>
</evidence>
<evidence type="ECO:0000313" key="8">
    <source>
        <dbReference type="RefSeq" id="XP_041441444.1"/>
    </source>
</evidence>
<accession>A0A8J1MJ84</accession>
<dbReference type="Gene3D" id="3.30.470.20">
    <property type="entry name" value="ATP-grasp fold, B domain"/>
    <property type="match status" value="1"/>
</dbReference>
<dbReference type="OrthoDB" id="202825at2759"/>
<keyword evidence="2" id="KW-0963">Cytoplasm</keyword>
<dbReference type="SUPFAM" id="SSF56059">
    <property type="entry name" value="Glutathione synthetase ATP-binding domain-like"/>
    <property type="match status" value="1"/>
</dbReference>
<comment type="catalytic activity">
    <reaction evidence="6">
        <text>L-glutamyl-[protein] + glycine + ATP = glycyl-L-glutamyl-[protein] + ADP + phosphate + H(+)</text>
        <dbReference type="Rhea" id="RHEA:67180"/>
        <dbReference type="Rhea" id="RHEA-COMP:10208"/>
        <dbReference type="Rhea" id="RHEA-COMP:17207"/>
        <dbReference type="ChEBI" id="CHEBI:15378"/>
        <dbReference type="ChEBI" id="CHEBI:29973"/>
        <dbReference type="ChEBI" id="CHEBI:30616"/>
        <dbReference type="ChEBI" id="CHEBI:43474"/>
        <dbReference type="ChEBI" id="CHEBI:57305"/>
        <dbReference type="ChEBI" id="CHEBI:167890"/>
        <dbReference type="ChEBI" id="CHEBI:456216"/>
    </reaction>
    <physiologicalReaction direction="left-to-right" evidence="6">
        <dbReference type="Rhea" id="RHEA:67181"/>
    </physiologicalReaction>
</comment>
<dbReference type="AlphaFoldDB" id="A0A8J1MJ84"/>
<gene>
    <name evidence="9" type="primary">LOC121401181</name>
    <name evidence="8" type="synonym">LOC108711645</name>
</gene>
<dbReference type="GO" id="GO:0036126">
    <property type="term" value="C:sperm flagellum"/>
    <property type="evidence" value="ECO:0000318"/>
    <property type="project" value="GO_Central"/>
</dbReference>
<name>A0A8J1MJ84_XENLA</name>
<comment type="subcellular location">
    <subcellularLocation>
        <location evidence="1">Cytoplasm</location>
        <location evidence="1">Cytoskeleton</location>
        <location evidence="1">Flagellum axoneme</location>
    </subcellularLocation>
</comment>
<dbReference type="GO" id="GO:0070736">
    <property type="term" value="F:protein-glycine ligase activity, initiating"/>
    <property type="evidence" value="ECO:0000318"/>
    <property type="project" value="GO_Central"/>
</dbReference>
<dbReference type="RefSeq" id="XP_041441446.1">
    <property type="nucleotide sequence ID" value="XM_041585512.1"/>
</dbReference>
<sequence>MALRQWRSFCDVNPGTFFPRCYMFSEQNEKQAFIDDFNMTAACGILKWVLRSNGKSLQDDVISSQKEKKTVPEDIIVKALVACQLYLYYSTHEDEYDLICSRIINWEQFIDDYYQVMHHGAHIRNSDKYVDYCHQLLCKLRRVNPQLDIDGEKNIWILKPRNSSRGRGIHCRNDLKEICSFGNEWVVQKYIERPLLVYGTKIDLRQHFLITDWCPLTIWFYKHSFIRFSSQPFTLKSLDTAIHVCNNSIQRNLKNAPNRHPNLPEENMWHSDEFKEYLCTIGKEQVWDSIIIPGMKKALIQTMKATQENAMYKKNSFDLFGADFMFGENFQPWLLEINLKPDIIKDTSVMEKLVPPMVEDIVRVVIDYKDDPNCDLGGFELIYKQVSASQGTETLILINVRII</sequence>
<dbReference type="Proteomes" id="UP000186698">
    <property type="component" value="Chromosome 3L"/>
</dbReference>
<dbReference type="RefSeq" id="XP_041441444.1">
    <property type="nucleotide sequence ID" value="XM_041585510.1"/>
</dbReference>
<proteinExistence type="predicted"/>
<dbReference type="GO" id="GO:0007283">
    <property type="term" value="P:spermatogenesis"/>
    <property type="evidence" value="ECO:0000318"/>
    <property type="project" value="GO_Central"/>
</dbReference>
<dbReference type="GO" id="GO:0005524">
    <property type="term" value="F:ATP binding"/>
    <property type="evidence" value="ECO:0007669"/>
    <property type="project" value="UniProtKB-KW"/>
</dbReference>
<dbReference type="PANTHER" id="PTHR45870">
    <property type="entry name" value="TUBULIN MONOGLYCYLASE TTLL3"/>
    <property type="match status" value="1"/>
</dbReference>
<evidence type="ECO:0000256" key="1">
    <source>
        <dbReference type="ARBA" id="ARBA00004611"/>
    </source>
</evidence>
<evidence type="ECO:0000313" key="9">
    <source>
        <dbReference type="RefSeq" id="XP_041441446.1"/>
    </source>
</evidence>
<dbReference type="InterPro" id="IPR051437">
    <property type="entry name" value="TTLL_monoglycylase"/>
</dbReference>
<keyword evidence="7" id="KW-1185">Reference proteome</keyword>
<dbReference type="GO" id="GO:0015630">
    <property type="term" value="C:microtubule cytoskeleton"/>
    <property type="evidence" value="ECO:0000318"/>
    <property type="project" value="GO_Central"/>
</dbReference>
<evidence type="ECO:0000256" key="6">
    <source>
        <dbReference type="ARBA" id="ARBA00048944"/>
    </source>
</evidence>
<evidence type="ECO:0000256" key="3">
    <source>
        <dbReference type="ARBA" id="ARBA00022598"/>
    </source>
</evidence>
<protein>
    <submittedName>
        <fullName evidence="8 9">Tubulin monoglycylase TTLL3-like isoform X1</fullName>
    </submittedName>
</protein>
<dbReference type="GeneID" id="121401181"/>
<dbReference type="Pfam" id="PF03133">
    <property type="entry name" value="TTL"/>
    <property type="match status" value="1"/>
</dbReference>
<organism evidence="7 9">
    <name type="scientific">Xenopus laevis</name>
    <name type="common">African clawed frog</name>
    <dbReference type="NCBI Taxonomy" id="8355"/>
    <lineage>
        <taxon>Eukaryota</taxon>
        <taxon>Metazoa</taxon>
        <taxon>Chordata</taxon>
        <taxon>Craniata</taxon>
        <taxon>Vertebrata</taxon>
        <taxon>Euteleostomi</taxon>
        <taxon>Amphibia</taxon>
        <taxon>Batrachia</taxon>
        <taxon>Anura</taxon>
        <taxon>Pipoidea</taxon>
        <taxon>Pipidae</taxon>
        <taxon>Xenopodinae</taxon>
        <taxon>Xenopus</taxon>
        <taxon>Xenopus</taxon>
    </lineage>
</organism>
<dbReference type="KEGG" id="xla:121401181"/>
<keyword evidence="4" id="KW-0547">Nucleotide-binding</keyword>
<keyword evidence="5" id="KW-0067">ATP-binding</keyword>
<evidence type="ECO:0000256" key="2">
    <source>
        <dbReference type="ARBA" id="ARBA00022490"/>
    </source>
</evidence>